<organism evidence="2">
    <name type="scientific">Streptomyces haneummycinicus</name>
    <dbReference type="NCBI Taxonomy" id="3074435"/>
    <lineage>
        <taxon>Bacteria</taxon>
        <taxon>Bacillati</taxon>
        <taxon>Actinomycetota</taxon>
        <taxon>Actinomycetes</taxon>
        <taxon>Kitasatosporales</taxon>
        <taxon>Streptomycetaceae</taxon>
        <taxon>Streptomyces</taxon>
    </lineage>
</organism>
<evidence type="ECO:0000259" key="1">
    <source>
        <dbReference type="Pfam" id="PF03235"/>
    </source>
</evidence>
<gene>
    <name evidence="2" type="ORF">SHKM778_24480</name>
</gene>
<protein>
    <recommendedName>
        <fullName evidence="1">GmrSD restriction endonucleases N-terminal domain-containing protein</fullName>
    </recommendedName>
</protein>
<dbReference type="Pfam" id="PF03235">
    <property type="entry name" value="GmrSD_N"/>
    <property type="match status" value="1"/>
</dbReference>
<dbReference type="PANTHER" id="PTHR39639:SF1">
    <property type="entry name" value="DUF262 DOMAIN-CONTAINING PROTEIN"/>
    <property type="match status" value="1"/>
</dbReference>
<feature type="domain" description="GmrSD restriction endonucleases N-terminal" evidence="1">
    <location>
        <begin position="5"/>
        <end position="64"/>
    </location>
</feature>
<sequence length="116" mass="12978">MIDLAPDFQRKAGIWTDGKQSRLIESLLLRIPIPSFYAAEKKDGSWAIVDGIQRLTSIARFVEPEAVGADPLKLTGLEYLRNFEGTGFANLSGKLQIRLRETEVVVHVIRRGTPSR</sequence>
<name>A0AAT9HFG9_9ACTN</name>
<dbReference type="AlphaFoldDB" id="A0AAT9HFG9"/>
<accession>A0AAT9HFG9</accession>
<proteinExistence type="predicted"/>
<evidence type="ECO:0000313" key="2">
    <source>
        <dbReference type="EMBL" id="BFO16060.1"/>
    </source>
</evidence>
<reference evidence="2" key="2">
    <citation type="submission" date="2024-07" db="EMBL/GenBank/DDBJ databases">
        <title>Streptomyces haneummycinica sp. nov., a new antibiotic-producing actinobacterium isolated from marine sediment.</title>
        <authorList>
            <person name="Uemura M."/>
            <person name="Hamada M."/>
            <person name="Hirano S."/>
            <person name="Kobayashi K."/>
            <person name="Ohshiro T."/>
            <person name="Kobayashi T."/>
            <person name="Terahara T."/>
        </authorList>
    </citation>
    <scope>NUCLEOTIDE SEQUENCE</scope>
    <source>
        <strain evidence="2">KM77-8</strain>
    </source>
</reference>
<reference evidence="2" key="1">
    <citation type="submission" date="2024-06" db="EMBL/GenBank/DDBJ databases">
        <authorList>
            <consortium name="consrtm"/>
            <person name="Uemura M."/>
            <person name="Terahara T."/>
        </authorList>
    </citation>
    <scope>NUCLEOTIDE SEQUENCE</scope>
    <source>
        <strain evidence="2">KM77-8</strain>
    </source>
</reference>
<dbReference type="EMBL" id="AP035768">
    <property type="protein sequence ID" value="BFO16060.1"/>
    <property type="molecule type" value="Genomic_DNA"/>
</dbReference>
<dbReference type="InterPro" id="IPR004919">
    <property type="entry name" value="GmrSD_N"/>
</dbReference>
<dbReference type="PANTHER" id="PTHR39639">
    <property type="entry name" value="CHROMOSOME 16, WHOLE GENOME SHOTGUN SEQUENCE"/>
    <property type="match status" value="1"/>
</dbReference>